<accession>A0ACB9LJT5</accession>
<dbReference type="EMBL" id="CM042890">
    <property type="protein sequence ID" value="KAI4311822.1"/>
    <property type="molecule type" value="Genomic_DNA"/>
</dbReference>
<protein>
    <submittedName>
        <fullName evidence="1">Uncharacterized protein</fullName>
    </submittedName>
</protein>
<proteinExistence type="predicted"/>
<evidence type="ECO:0000313" key="2">
    <source>
        <dbReference type="Proteomes" id="UP001057402"/>
    </source>
</evidence>
<evidence type="ECO:0000313" key="1">
    <source>
        <dbReference type="EMBL" id="KAI4311822.1"/>
    </source>
</evidence>
<sequence length="2230" mass="247509">MDSGSLTDKIANNWVLKGKRRKILGGSHIVNERDQSSTASESLRKRSPPKQSPDGDLNPALPSSIKKKGDDGYYYECVICDLGGNLLCCESCPRTYHLECLDPPLKRIPNGKWHCPSCCLKNDPADSINSLNTVSNHADTKADEASPHKSNSEKRQRVLRIPAMSKKRSLGSKGNLKTLLENTNVMTDISAAESREWMQPVASTAAVEEDEEIRKLVSPSIQASPNSTATVLHPEEQVSEKDLQFSGRGSSPDNPPVGETCTSLRSSEKRKRAKKNNGKLKSKVDYGFESDVEKGKVRLKRKTKKAVKGSLHLKNKVEGSVKSSSEENGKFIGAREKMIIDKVKIKAIKPLKAESLLVGKSCGGDIINEYQQVDRILGCRIKDDAAISLLPNGTHGDYSHSGLLTGEENQQLPPTTDASRKVCEDAGSPLSPMDDLQTSLRNSGKDKLRSSDNLSLLSERRVSNKDSKCGNGLGVNEDAGESPVERNATNECEDASLAISYVSENSVVANSEMDTKSKSKGDDDIVTGKMDLHNEAGVDTGKKTVPNETTKSSMEECATMEKDSSSYEFLVKWVGKSHIHNTWISESRLKVLAKRKLENYRAKYGNSLINISEESWNQPQCVIALSSSNGCDEALVKWTRLSYDECTWEKLDEPVLKKCSHLIDAFYQLEQQTREKDSMRKQVIKGKVGRPREIVNLMEQPAELKGGSLFPHQLEALNWLRKSWYKSKNVILADEMGLGKTVSACAFISSLYFEFKAPLPCLVLVPLSTMPNWVSEFALWNPQLKVVEYHGCAKARSIIRQYEWHATDPSDISRKTSSYKFHVLLTTYEMVLADSSHLRGVPWEVLVVDEGHRLKNSESKLFSLLNTFSFQHRVLLTGTPLQNNLGEMYNLLNFLQPSSFPSISSFEENFTDLTTAEKVEELKKLVTPHMLRRLKKDAMQNIPPKIERMVPVELSSIQAEYYRAILTKNYQMLRNIGKGVAQQSMLNIVMQLRKVCNHPYLMPGTEPDSGSMEFLHEMRIKASAKLTLLHSMLKVLYKEGHRVLIFSQMTKLLDILEDYITVEFGPKMYERVDGSVSVSDRQTAIARFNQDKSRFIFLLSTRSCGLGINLASADTVIIYDSDFNPHADIQAMNRAHRIGQSSRLLVYRLVVRASVEERILQLAKKKLMLDQLFVNKSGSQKEVEDILRWGTEELFRDSSVLKEAPEGGNITDTAVLTLEQRNRKRGGGLGDVYQDKCTDGSSKIVWDDYSIRKLLDRSDLQNGSNESTEGYTENDVLGSVKSLDWSDEPVEDKEDGDLPPVEADETLSLEKKEENLPDVPAENEWDKLLRVRWEKYQYEEEASLGRGKRQRKAVSYREACPSTISEVHHESGDEEEPDPELEPQRVYTPAGRALKDKYSKLRARQKERLARRTKMEEPQPIADGRCGEGSGHKATPEHPSADIPNADEAAALIRPKKEIPATDPENEKEDEFKAKEQNQIMVSRRILSDSRGNRAKEGTLYSATESNKLLPVLGLCAPNAHQMESLRRNSFKSIPKHSRPSGLEFPFCLPPFSGSSAGMQIIGQEPFQEKVKLHAASGEASSSRLPPYLPNVLQEKFSARLESGGTGACDYPEQINRAGVFYGKLPPRFPFPTDSTLRPSDLLPNLSLGDRAETGLRLSQDIPFIPPLPNFNVPPQDVARYNQTAEEMPVPLVVNQVPSTFPQFPDNHRKVLENILLRTGSGTSYFSRKKSRVDDWSEDELDFLWIGVRRHGRGNWLTVLRDPRLIFSKGRTPEDLASRWEEEQLKIFDGPSHPLLPKLNRPLKSSLPRFPDVMLPKSFQGNKFVVPTKFQTHFTDMKLGYGENASGMPLFNAGDQYGLEHFPPISAIRPEQLQAGISRHFSAGPSYSTGTSTTVPFERPYVPSSFAMGQMDTLGTDYTKNRGLLERRDDSSCLDKSALDRSLNLLQEIREGLSFPPGEPSSSSVAVPAQNKVINLSNAKGKEVMDVDYETNKLPHWLRAAVTLPKPSDSDLPPTVSAIAQSVRLLYGEDKASIPPFVVPGPAPSKPKDPRSSLKRKRRLDKSPRTQSVTGGVVLDAGASGSSPLVPEFGEATEALTGRLGAGTSHKVALSEGSKVNSPSPAPQSMQPEQSGEGLDETQSIATVPAPPSIGNPDVPEGSLVLVDSASDIDSKSQPGDASLEPKPAKESLSSESEDFGKARLKPSPDNHPEMGGDSFEDTGSDDAASDDDM</sequence>
<gene>
    <name evidence="1" type="ORF">MLD38_036684</name>
</gene>
<dbReference type="Proteomes" id="UP001057402">
    <property type="component" value="Chromosome 11"/>
</dbReference>
<reference evidence="2" key="1">
    <citation type="journal article" date="2023" name="Front. Plant Sci.">
        <title>Chromosomal-level genome assembly of Melastoma candidum provides insights into trichome evolution.</title>
        <authorList>
            <person name="Zhong Y."/>
            <person name="Wu W."/>
            <person name="Sun C."/>
            <person name="Zou P."/>
            <person name="Liu Y."/>
            <person name="Dai S."/>
            <person name="Zhou R."/>
        </authorList>
    </citation>
    <scope>NUCLEOTIDE SEQUENCE [LARGE SCALE GENOMIC DNA]</scope>
</reference>
<organism evidence="1 2">
    <name type="scientific">Melastoma candidum</name>
    <dbReference type="NCBI Taxonomy" id="119954"/>
    <lineage>
        <taxon>Eukaryota</taxon>
        <taxon>Viridiplantae</taxon>
        <taxon>Streptophyta</taxon>
        <taxon>Embryophyta</taxon>
        <taxon>Tracheophyta</taxon>
        <taxon>Spermatophyta</taxon>
        <taxon>Magnoliopsida</taxon>
        <taxon>eudicotyledons</taxon>
        <taxon>Gunneridae</taxon>
        <taxon>Pentapetalae</taxon>
        <taxon>rosids</taxon>
        <taxon>malvids</taxon>
        <taxon>Myrtales</taxon>
        <taxon>Melastomataceae</taxon>
        <taxon>Melastomatoideae</taxon>
        <taxon>Melastomateae</taxon>
        <taxon>Melastoma</taxon>
    </lineage>
</organism>
<comment type="caution">
    <text evidence="1">The sequence shown here is derived from an EMBL/GenBank/DDBJ whole genome shotgun (WGS) entry which is preliminary data.</text>
</comment>
<keyword evidence="2" id="KW-1185">Reference proteome</keyword>
<name>A0ACB9LJT5_9MYRT</name>